<feature type="domain" description="EGF-like" evidence="18">
    <location>
        <begin position="291"/>
        <end position="334"/>
    </location>
</feature>
<feature type="chain" id="PRO_5047479621" evidence="16">
    <location>
        <begin position="32"/>
        <end position="721"/>
    </location>
</feature>
<reference evidence="19" key="1">
    <citation type="journal article" date="2022" name="Int. J. Mol. Sci.">
        <title>Draft Genome of Tanacetum Coccineum: Genomic Comparison of Closely Related Tanacetum-Family Plants.</title>
        <authorList>
            <person name="Yamashiro T."/>
            <person name="Shiraishi A."/>
            <person name="Nakayama K."/>
            <person name="Satake H."/>
        </authorList>
    </citation>
    <scope>NUCLEOTIDE SEQUENCE</scope>
</reference>
<comment type="caution">
    <text evidence="13">Lacks conserved residue(s) required for the propagation of feature annotation.</text>
</comment>
<keyword evidence="15" id="KW-0472">Membrane</keyword>
<evidence type="ECO:0000256" key="15">
    <source>
        <dbReference type="SAM" id="Phobius"/>
    </source>
</evidence>
<keyword evidence="5 16" id="KW-0732">Signal</keyword>
<keyword evidence="15" id="KW-1133">Transmembrane helix</keyword>
<keyword evidence="10" id="KW-0325">Glycoprotein</keyword>
<dbReference type="PROSITE" id="PS00108">
    <property type="entry name" value="PROTEIN_KINASE_ST"/>
    <property type="match status" value="1"/>
</dbReference>
<evidence type="ECO:0000256" key="3">
    <source>
        <dbReference type="ARBA" id="ARBA00022536"/>
    </source>
</evidence>
<protein>
    <submittedName>
        <fullName evidence="19">Wall-associated receptor kinase 2-like protein</fullName>
    </submittedName>
</protein>
<dbReference type="Proteomes" id="UP001151760">
    <property type="component" value="Unassembled WGS sequence"/>
</dbReference>
<comment type="caution">
    <text evidence="19">The sequence shown here is derived from an EMBL/GenBank/DDBJ whole genome shotgun (WGS) entry which is preliminary data.</text>
</comment>
<keyword evidence="2" id="KW-0723">Serine/threonine-protein kinase</keyword>
<name>A0ABQ5EIN9_9ASTR</name>
<comment type="catalytic activity">
    <reaction evidence="11">
        <text>L-seryl-[protein] + ATP = O-phospho-L-seryl-[protein] + ADP + H(+)</text>
        <dbReference type="Rhea" id="RHEA:17989"/>
        <dbReference type="Rhea" id="RHEA-COMP:9863"/>
        <dbReference type="Rhea" id="RHEA-COMP:11604"/>
        <dbReference type="ChEBI" id="CHEBI:15378"/>
        <dbReference type="ChEBI" id="CHEBI:29999"/>
        <dbReference type="ChEBI" id="CHEBI:30616"/>
        <dbReference type="ChEBI" id="CHEBI:83421"/>
        <dbReference type="ChEBI" id="CHEBI:456216"/>
    </reaction>
</comment>
<dbReference type="Gene3D" id="3.30.200.20">
    <property type="entry name" value="Phosphorylase Kinase, domain 1"/>
    <property type="match status" value="1"/>
</dbReference>
<dbReference type="InterPro" id="IPR001881">
    <property type="entry name" value="EGF-like_Ca-bd_dom"/>
</dbReference>
<dbReference type="SUPFAM" id="SSF56112">
    <property type="entry name" value="Protein kinase-like (PK-like)"/>
    <property type="match status" value="1"/>
</dbReference>
<accession>A0ABQ5EIN9</accession>
<feature type="transmembrane region" description="Helical" evidence="15">
    <location>
        <begin position="343"/>
        <end position="367"/>
    </location>
</feature>
<dbReference type="Pfam" id="PF13947">
    <property type="entry name" value="GUB_WAK_bind"/>
    <property type="match status" value="1"/>
</dbReference>
<dbReference type="EMBL" id="BQNB010016350">
    <property type="protein sequence ID" value="GJT50779.1"/>
    <property type="molecule type" value="Genomic_DNA"/>
</dbReference>
<dbReference type="SUPFAM" id="SSF57196">
    <property type="entry name" value="EGF/Laminin"/>
    <property type="match status" value="1"/>
</dbReference>
<evidence type="ECO:0000256" key="6">
    <source>
        <dbReference type="ARBA" id="ARBA00022741"/>
    </source>
</evidence>
<evidence type="ECO:0000256" key="9">
    <source>
        <dbReference type="ARBA" id="ARBA00023157"/>
    </source>
</evidence>
<comment type="catalytic activity">
    <reaction evidence="12">
        <text>L-threonyl-[protein] + ATP = O-phospho-L-threonyl-[protein] + ADP + H(+)</text>
        <dbReference type="Rhea" id="RHEA:46608"/>
        <dbReference type="Rhea" id="RHEA-COMP:11060"/>
        <dbReference type="Rhea" id="RHEA-COMP:11605"/>
        <dbReference type="ChEBI" id="CHEBI:15378"/>
        <dbReference type="ChEBI" id="CHEBI:30013"/>
        <dbReference type="ChEBI" id="CHEBI:30616"/>
        <dbReference type="ChEBI" id="CHEBI:61977"/>
        <dbReference type="ChEBI" id="CHEBI:456216"/>
    </reaction>
</comment>
<feature type="signal peptide" evidence="16">
    <location>
        <begin position="1"/>
        <end position="31"/>
    </location>
</feature>
<dbReference type="InterPro" id="IPR001245">
    <property type="entry name" value="Ser-Thr/Tyr_kinase_cat_dom"/>
</dbReference>
<reference evidence="19" key="2">
    <citation type="submission" date="2022-01" db="EMBL/GenBank/DDBJ databases">
        <authorList>
            <person name="Yamashiro T."/>
            <person name="Shiraishi A."/>
            <person name="Satake H."/>
            <person name="Nakayama K."/>
        </authorList>
    </citation>
    <scope>NUCLEOTIDE SEQUENCE</scope>
</reference>
<evidence type="ECO:0000256" key="16">
    <source>
        <dbReference type="SAM" id="SignalP"/>
    </source>
</evidence>
<dbReference type="InterPro" id="IPR000742">
    <property type="entry name" value="EGF"/>
</dbReference>
<dbReference type="PANTHER" id="PTHR27005:SF407">
    <property type="entry name" value="PROTEIN KINASE DOMAIN-CONTAINING PROTEIN"/>
    <property type="match status" value="1"/>
</dbReference>
<dbReference type="InterPro" id="IPR025287">
    <property type="entry name" value="WAK_GUB"/>
</dbReference>
<evidence type="ECO:0000256" key="4">
    <source>
        <dbReference type="ARBA" id="ARBA00022679"/>
    </source>
</evidence>
<keyword evidence="15" id="KW-0812">Transmembrane</keyword>
<dbReference type="InterPro" id="IPR011009">
    <property type="entry name" value="Kinase-like_dom_sf"/>
</dbReference>
<dbReference type="Gene3D" id="2.10.25.10">
    <property type="entry name" value="Laminin"/>
    <property type="match status" value="2"/>
</dbReference>
<dbReference type="InterPro" id="IPR008271">
    <property type="entry name" value="Ser/Thr_kinase_AS"/>
</dbReference>
<evidence type="ECO:0000256" key="7">
    <source>
        <dbReference type="ARBA" id="ARBA00022777"/>
    </source>
</evidence>
<evidence type="ECO:0000256" key="5">
    <source>
        <dbReference type="ARBA" id="ARBA00022729"/>
    </source>
</evidence>
<evidence type="ECO:0000256" key="11">
    <source>
        <dbReference type="ARBA" id="ARBA00047558"/>
    </source>
</evidence>
<comment type="subcellular location">
    <subcellularLocation>
        <location evidence="1">Membrane</location>
        <topology evidence="1">Single-pass type I membrane protein</topology>
    </subcellularLocation>
</comment>
<dbReference type="InterPro" id="IPR049883">
    <property type="entry name" value="NOTCH1_EGF-like"/>
</dbReference>
<dbReference type="PANTHER" id="PTHR27005">
    <property type="entry name" value="WALL-ASSOCIATED RECEPTOR KINASE-LIKE 21"/>
    <property type="match status" value="1"/>
</dbReference>
<evidence type="ECO:0000256" key="13">
    <source>
        <dbReference type="PROSITE-ProRule" id="PRU00076"/>
    </source>
</evidence>
<evidence type="ECO:0000259" key="18">
    <source>
        <dbReference type="PROSITE" id="PS50026"/>
    </source>
</evidence>
<evidence type="ECO:0000256" key="8">
    <source>
        <dbReference type="ARBA" id="ARBA00022840"/>
    </source>
</evidence>
<evidence type="ECO:0000313" key="19">
    <source>
        <dbReference type="EMBL" id="GJT50779.1"/>
    </source>
</evidence>
<sequence>MKKTATMKLHSELLILLLSIVLCSKLCYSLATRGPECSSKCGNVNIPYPFGMEENCYLDTSYMVRCDTTSGRAQIQGMSVNVVDITIEGHLRVISPVARVCFNETNKVLAENPSVDLSRFPISLGVNKITTLGCDTRGNIKTGQVFKAGCSTMPGSCNSVIGTCSSIGCCQTTVEPTTVLTRFRFNVESNQGNVGKKSFNNCSYAFIVEDGLYNFSFTNLFNLKKQDLESHEMLLDWTVGNTSCQEAQRNITSYLCNEKSKCFDANNGPGYRCTCSSGYQGNPYLENGCQDVDECEDTRLNSCSHLCNNTEGSHTCHCPKGYSGDGQKDGTRCTKNRTNIQKLGLYMGITMGVIATSLAMFLSYCFIKQRRIARHKEMLFKRNGGTIFEKLLSESEGSTQIVKIFTEEELKKATKNFSTDNIVGQGGFGTVYKGSLIDNTVVAIKKSKLIDPNQIGQFVNEVVLLSQISHPNIVKLVGCCLETDVPLLAYEYIDNETLYHHLHGKSRGSLLTWRKRLNLAVEAAGALAYMHSTTKVIHRDIKSSNILLDKDYTVKISDFGISRSVPKDKMQVSTAVQGTLGYIDPEYFKSGILTEKSDVYSFGAVLIELLTGEKLNSAMATKRNQSLVDHFVLLHNEDRLVEILDDQVKLDGTPDELNRVAHLVKSCVEPEGRTRPTMREVKEQLLAVQTNIGLPYPTYKTLSFGSGNSDVTEPTSSKFFF</sequence>
<dbReference type="Gene3D" id="1.10.510.10">
    <property type="entry name" value="Transferase(Phosphotransferase) domain 1"/>
    <property type="match status" value="1"/>
</dbReference>
<proteinExistence type="predicted"/>
<keyword evidence="6 14" id="KW-0547">Nucleotide-binding</keyword>
<dbReference type="PROSITE" id="PS50011">
    <property type="entry name" value="PROTEIN_KINASE_DOM"/>
    <property type="match status" value="1"/>
</dbReference>
<dbReference type="PROSITE" id="PS50026">
    <property type="entry name" value="EGF_3"/>
    <property type="match status" value="1"/>
</dbReference>
<evidence type="ECO:0000256" key="14">
    <source>
        <dbReference type="PROSITE-ProRule" id="PRU10141"/>
    </source>
</evidence>
<keyword evidence="3 13" id="KW-0245">EGF-like domain</keyword>
<evidence type="ECO:0000259" key="17">
    <source>
        <dbReference type="PROSITE" id="PS50011"/>
    </source>
</evidence>
<dbReference type="CDD" id="cd00054">
    <property type="entry name" value="EGF_CA"/>
    <property type="match status" value="1"/>
</dbReference>
<keyword evidence="20" id="KW-1185">Reference proteome</keyword>
<dbReference type="SMART" id="SM00181">
    <property type="entry name" value="EGF"/>
    <property type="match status" value="2"/>
</dbReference>
<dbReference type="InterPro" id="IPR000719">
    <property type="entry name" value="Prot_kinase_dom"/>
</dbReference>
<feature type="domain" description="Protein kinase" evidence="17">
    <location>
        <begin position="417"/>
        <end position="686"/>
    </location>
</feature>
<keyword evidence="9" id="KW-1015">Disulfide bond</keyword>
<keyword evidence="8 14" id="KW-0067">ATP-binding</keyword>
<dbReference type="SMART" id="SM00220">
    <property type="entry name" value="S_TKc"/>
    <property type="match status" value="1"/>
</dbReference>
<dbReference type="PROSITE" id="PS00107">
    <property type="entry name" value="PROTEIN_KINASE_ATP"/>
    <property type="match status" value="1"/>
</dbReference>
<dbReference type="SMART" id="SM00179">
    <property type="entry name" value="EGF_CA"/>
    <property type="match status" value="1"/>
</dbReference>
<evidence type="ECO:0000256" key="2">
    <source>
        <dbReference type="ARBA" id="ARBA00022527"/>
    </source>
</evidence>
<dbReference type="Pfam" id="PF07645">
    <property type="entry name" value="EGF_CA"/>
    <property type="match status" value="1"/>
</dbReference>
<evidence type="ECO:0000256" key="10">
    <source>
        <dbReference type="ARBA" id="ARBA00023180"/>
    </source>
</evidence>
<evidence type="ECO:0000313" key="20">
    <source>
        <dbReference type="Proteomes" id="UP001151760"/>
    </source>
</evidence>
<evidence type="ECO:0000256" key="12">
    <source>
        <dbReference type="ARBA" id="ARBA00047951"/>
    </source>
</evidence>
<dbReference type="InterPro" id="IPR045274">
    <property type="entry name" value="WAK-like"/>
</dbReference>
<dbReference type="Pfam" id="PF07714">
    <property type="entry name" value="PK_Tyr_Ser-Thr"/>
    <property type="match status" value="1"/>
</dbReference>
<dbReference type="InterPro" id="IPR017441">
    <property type="entry name" value="Protein_kinase_ATP_BS"/>
</dbReference>
<keyword evidence="4" id="KW-0808">Transferase</keyword>
<organism evidence="19 20">
    <name type="scientific">Tanacetum coccineum</name>
    <dbReference type="NCBI Taxonomy" id="301880"/>
    <lineage>
        <taxon>Eukaryota</taxon>
        <taxon>Viridiplantae</taxon>
        <taxon>Streptophyta</taxon>
        <taxon>Embryophyta</taxon>
        <taxon>Tracheophyta</taxon>
        <taxon>Spermatophyta</taxon>
        <taxon>Magnoliopsida</taxon>
        <taxon>eudicotyledons</taxon>
        <taxon>Gunneridae</taxon>
        <taxon>Pentapetalae</taxon>
        <taxon>asterids</taxon>
        <taxon>campanulids</taxon>
        <taxon>Asterales</taxon>
        <taxon>Asteraceae</taxon>
        <taxon>Asteroideae</taxon>
        <taxon>Anthemideae</taxon>
        <taxon>Anthemidinae</taxon>
        <taxon>Tanacetum</taxon>
    </lineage>
</organism>
<keyword evidence="7" id="KW-0418">Kinase</keyword>
<evidence type="ECO:0000256" key="1">
    <source>
        <dbReference type="ARBA" id="ARBA00004479"/>
    </source>
</evidence>
<feature type="binding site" evidence="14">
    <location>
        <position position="446"/>
    </location>
    <ligand>
        <name>ATP</name>
        <dbReference type="ChEBI" id="CHEBI:30616"/>
    </ligand>
</feature>
<gene>
    <name evidence="19" type="ORF">Tco_0976936</name>
</gene>